<organism evidence="3 4">
    <name type="scientific">Dioscorea zingiberensis</name>
    <dbReference type="NCBI Taxonomy" id="325984"/>
    <lineage>
        <taxon>Eukaryota</taxon>
        <taxon>Viridiplantae</taxon>
        <taxon>Streptophyta</taxon>
        <taxon>Embryophyta</taxon>
        <taxon>Tracheophyta</taxon>
        <taxon>Spermatophyta</taxon>
        <taxon>Magnoliopsida</taxon>
        <taxon>Liliopsida</taxon>
        <taxon>Dioscoreales</taxon>
        <taxon>Dioscoreaceae</taxon>
        <taxon>Dioscorea</taxon>
    </lineage>
</organism>
<evidence type="ECO:0000259" key="2">
    <source>
        <dbReference type="PROSITE" id="PS50108"/>
    </source>
</evidence>
<gene>
    <name evidence="3" type="ORF">J5N97_000617</name>
</gene>
<reference evidence="3 4" key="1">
    <citation type="journal article" date="2022" name="Hortic Res">
        <title>The genome of Dioscorea zingiberensis sheds light on the biosynthesis, origin and evolution of the medicinally important diosgenin saponins.</title>
        <authorList>
            <person name="Li Y."/>
            <person name="Tan C."/>
            <person name="Li Z."/>
            <person name="Guo J."/>
            <person name="Li S."/>
            <person name="Chen X."/>
            <person name="Wang C."/>
            <person name="Dai X."/>
            <person name="Yang H."/>
            <person name="Song W."/>
            <person name="Hou L."/>
            <person name="Xu J."/>
            <person name="Tong Z."/>
            <person name="Xu A."/>
            <person name="Yuan X."/>
            <person name="Wang W."/>
            <person name="Yang Q."/>
            <person name="Chen L."/>
            <person name="Sun Z."/>
            <person name="Wang K."/>
            <person name="Pan B."/>
            <person name="Chen J."/>
            <person name="Bao Y."/>
            <person name="Liu F."/>
            <person name="Qi X."/>
            <person name="Gang D.R."/>
            <person name="Wen J."/>
            <person name="Li J."/>
        </authorList>
    </citation>
    <scope>NUCLEOTIDE SEQUENCE [LARGE SCALE GENOMIC DNA]</scope>
    <source>
        <strain evidence="3">Dzin_1.0</strain>
    </source>
</reference>
<keyword evidence="4" id="KW-1185">Reference proteome</keyword>
<dbReference type="InterPro" id="IPR000095">
    <property type="entry name" value="CRIB_dom"/>
</dbReference>
<evidence type="ECO:0000313" key="3">
    <source>
        <dbReference type="EMBL" id="KAJ0959716.1"/>
    </source>
</evidence>
<protein>
    <recommendedName>
        <fullName evidence="2">CRIB domain-containing protein</fullName>
    </recommendedName>
</protein>
<proteinExistence type="predicted"/>
<dbReference type="FunFam" id="3.90.810.10:FF:000029">
    <property type="entry name" value="Elongation factor Ts, mitochondrial"/>
    <property type="match status" value="1"/>
</dbReference>
<dbReference type="Pfam" id="PF00786">
    <property type="entry name" value="PBD"/>
    <property type="match status" value="1"/>
</dbReference>
<dbReference type="OrthoDB" id="4206278at2759"/>
<evidence type="ECO:0000256" key="1">
    <source>
        <dbReference type="SAM" id="MobiDB-lite"/>
    </source>
</evidence>
<comment type="caution">
    <text evidence="3">The sequence shown here is derived from an EMBL/GenBank/DDBJ whole genome shotgun (WGS) entry which is preliminary data.</text>
</comment>
<name>A0A9D5H1F5_9LILI</name>
<dbReference type="CDD" id="cd00132">
    <property type="entry name" value="CRIB"/>
    <property type="match status" value="1"/>
</dbReference>
<dbReference type="Gene3D" id="3.90.810.10">
    <property type="entry name" value="CRIB domain"/>
    <property type="match status" value="1"/>
</dbReference>
<feature type="region of interest" description="Disordered" evidence="1">
    <location>
        <begin position="100"/>
        <end position="128"/>
    </location>
</feature>
<dbReference type="SMART" id="SM00285">
    <property type="entry name" value="PBD"/>
    <property type="match status" value="1"/>
</dbReference>
<dbReference type="PANTHER" id="PTHR47846">
    <property type="entry name" value="OS06G0681300 PROTEIN-RELATED"/>
    <property type="match status" value="1"/>
</dbReference>
<evidence type="ECO:0000313" key="4">
    <source>
        <dbReference type="Proteomes" id="UP001085076"/>
    </source>
</evidence>
<accession>A0A9D5H1F5</accession>
<feature type="domain" description="CRIB" evidence="2">
    <location>
        <begin position="27"/>
        <end position="40"/>
    </location>
</feature>
<dbReference type="PANTHER" id="PTHR47846:SF4">
    <property type="entry name" value="WASP-RELATED PROTEIN"/>
    <property type="match status" value="1"/>
</dbReference>
<feature type="compositionally biased region" description="Low complexity" evidence="1">
    <location>
        <begin position="115"/>
        <end position="128"/>
    </location>
</feature>
<dbReference type="PROSITE" id="PS50108">
    <property type="entry name" value="CRIB"/>
    <property type="match status" value="1"/>
</dbReference>
<dbReference type="InterPro" id="IPR036936">
    <property type="entry name" value="CRIB_dom_sf"/>
</dbReference>
<dbReference type="Proteomes" id="UP001085076">
    <property type="component" value="Unassembled WGS sequence"/>
</dbReference>
<dbReference type="EMBL" id="JAGGNH010000184">
    <property type="protein sequence ID" value="KAJ0959716.1"/>
    <property type="molecule type" value="Genomic_DNA"/>
</dbReference>
<dbReference type="AlphaFoldDB" id="A0A9D5H1F5"/>
<sequence length="128" mass="14258">MAKIKGFFKGIKYISHFFVVKEHEMEIGCPTDVRHVAHVGWDNSSVNAPTWMNEFKTSSDFSSSTVGNFAGMSTETSWASQDFQQLPLIVKDSSSTASLEIPRVPKTTKRKKSKYSFPSSSKKSSSKP</sequence>